<evidence type="ECO:0000313" key="1">
    <source>
        <dbReference type="EMBL" id="KKN00605.1"/>
    </source>
</evidence>
<dbReference type="AlphaFoldDB" id="A0A0F9LZR5"/>
<dbReference type="InterPro" id="IPR013320">
    <property type="entry name" value="ConA-like_dom_sf"/>
</dbReference>
<dbReference type="Gene3D" id="2.60.120.200">
    <property type="match status" value="1"/>
</dbReference>
<feature type="non-terminal residue" evidence="1">
    <location>
        <position position="342"/>
    </location>
</feature>
<dbReference type="EMBL" id="LAZR01005356">
    <property type="protein sequence ID" value="KKN00605.1"/>
    <property type="molecule type" value="Genomic_DNA"/>
</dbReference>
<proteinExistence type="predicted"/>
<sequence length="342" mass="36715">MAVDLMKAPFPLTYRELWLPRGINGLTGPLPSSRYNGHEVTFTGARRGTTCDGAHFTGANTSNINCGAIHNAAVKLWISFRFKLDQPFTAASASNLYIWGKRTGPPDNIVLFFSQATGVLSFYKADGGAESFRIDSTENSWEAGRWYHVLASISSAAGARLIVDNGTPLTNADVSAVLNGGDFVIGDQVDPGEGFGFEGVIADFFCEEGADLTATQEEDLYRGIPPVTVDNEWLLDEGRGAIAYDRGADGNNGALDAAGLAAVPPTLGWAWGRVRQPVISLDGINDHGESSAGVDVSGTVTIVWVGKLKAIYDGVSDDHYLVEFFIDNNNFYQINYNLITGD</sequence>
<dbReference type="SUPFAM" id="SSF49899">
    <property type="entry name" value="Concanavalin A-like lectins/glucanases"/>
    <property type="match status" value="1"/>
</dbReference>
<accession>A0A0F9LZR5</accession>
<comment type="caution">
    <text evidence="1">The sequence shown here is derived from an EMBL/GenBank/DDBJ whole genome shotgun (WGS) entry which is preliminary data.</text>
</comment>
<protein>
    <recommendedName>
        <fullName evidence="2">LamG-like jellyroll fold domain-containing protein</fullName>
    </recommendedName>
</protein>
<gene>
    <name evidence="1" type="ORF">LCGC14_1136080</name>
</gene>
<evidence type="ECO:0008006" key="2">
    <source>
        <dbReference type="Google" id="ProtNLM"/>
    </source>
</evidence>
<organism evidence="1">
    <name type="scientific">marine sediment metagenome</name>
    <dbReference type="NCBI Taxonomy" id="412755"/>
    <lineage>
        <taxon>unclassified sequences</taxon>
        <taxon>metagenomes</taxon>
        <taxon>ecological metagenomes</taxon>
    </lineage>
</organism>
<reference evidence="1" key="1">
    <citation type="journal article" date="2015" name="Nature">
        <title>Complex archaea that bridge the gap between prokaryotes and eukaryotes.</title>
        <authorList>
            <person name="Spang A."/>
            <person name="Saw J.H."/>
            <person name="Jorgensen S.L."/>
            <person name="Zaremba-Niedzwiedzka K."/>
            <person name="Martijn J."/>
            <person name="Lind A.E."/>
            <person name="van Eijk R."/>
            <person name="Schleper C."/>
            <person name="Guy L."/>
            <person name="Ettema T.J."/>
        </authorList>
    </citation>
    <scope>NUCLEOTIDE SEQUENCE</scope>
</reference>
<name>A0A0F9LZR5_9ZZZZ</name>